<comment type="caution">
    <text evidence="1">The sequence shown here is derived from an EMBL/GenBank/DDBJ whole genome shotgun (WGS) entry which is preliminary data.</text>
</comment>
<dbReference type="AlphaFoldDB" id="A0A947GIX9"/>
<dbReference type="PANTHER" id="PTHR43611:SF3">
    <property type="entry name" value="FLAVIN MONONUCLEOTIDE HYDROLASE 1, CHLOROPLATIC"/>
    <property type="match status" value="1"/>
</dbReference>
<protein>
    <submittedName>
        <fullName evidence="1">HAD family phosphatase</fullName>
    </submittedName>
</protein>
<name>A0A947GIX9_9CYAN</name>
<dbReference type="PANTHER" id="PTHR43611">
    <property type="entry name" value="ALPHA-D-GLUCOSE 1-PHOSPHATE PHOSPHATASE"/>
    <property type="match status" value="1"/>
</dbReference>
<proteinExistence type="predicted"/>
<sequence length="213" mass="23958">MSYQLSIVDSIIFDLGGVIVNLNYDLTIQALSRLAGYDIAKQYSQQGQAEIFSQFEVGAITAAEFRQGMKQLFGFEASDEAIDAAWSALILDFPFERVELVRQVGQKKRIFLLSNINELHLVTVDCKFAEAMGTHIATLAEQFERTYYSHLVCDRKPNASIFQRVIDDNHLDPAKTLFLDDTAHNLQAAQQLGLQTILITESRPIESLNLLDL</sequence>
<evidence type="ECO:0000313" key="1">
    <source>
        <dbReference type="EMBL" id="MBT9315568.1"/>
    </source>
</evidence>
<dbReference type="NCBIfam" id="TIGR01509">
    <property type="entry name" value="HAD-SF-IA-v3"/>
    <property type="match status" value="1"/>
</dbReference>
<dbReference type="SUPFAM" id="SSF56784">
    <property type="entry name" value="HAD-like"/>
    <property type="match status" value="1"/>
</dbReference>
<dbReference type="EMBL" id="JADOES010000013">
    <property type="protein sequence ID" value="MBT9315568.1"/>
    <property type="molecule type" value="Genomic_DNA"/>
</dbReference>
<dbReference type="InterPro" id="IPR006439">
    <property type="entry name" value="HAD-SF_hydro_IA"/>
</dbReference>
<keyword evidence="2" id="KW-1185">Reference proteome</keyword>
<dbReference type="Gene3D" id="3.40.50.1000">
    <property type="entry name" value="HAD superfamily/HAD-like"/>
    <property type="match status" value="1"/>
</dbReference>
<evidence type="ECO:0000313" key="2">
    <source>
        <dbReference type="Proteomes" id="UP000717364"/>
    </source>
</evidence>
<accession>A0A947GIX9</accession>
<reference evidence="1" key="1">
    <citation type="submission" date="2020-11" db="EMBL/GenBank/DDBJ databases">
        <authorList>
            <person name="Konstantinou D."/>
            <person name="Gkelis S."/>
            <person name="Popin R."/>
            <person name="Fewer D."/>
            <person name="Sivonen K."/>
        </authorList>
    </citation>
    <scope>NUCLEOTIDE SEQUENCE</scope>
    <source>
        <strain evidence="1">TAU-MAC 1115</strain>
    </source>
</reference>
<dbReference type="RefSeq" id="WP_215608637.1">
    <property type="nucleotide sequence ID" value="NZ_JADOES010000013.1"/>
</dbReference>
<dbReference type="Pfam" id="PF00702">
    <property type="entry name" value="Hydrolase"/>
    <property type="match status" value="1"/>
</dbReference>
<reference evidence="1" key="2">
    <citation type="journal article" date="2021" name="Mar. Drugs">
        <title>Genome Reduction and Secondary Metabolism of the Marine Sponge-Associated Cyanobacterium Leptothoe.</title>
        <authorList>
            <person name="Konstantinou D."/>
            <person name="Popin R.V."/>
            <person name="Fewer D.P."/>
            <person name="Sivonen K."/>
            <person name="Gkelis S."/>
        </authorList>
    </citation>
    <scope>NUCLEOTIDE SEQUENCE</scope>
    <source>
        <strain evidence="1">TAU-MAC 1115</strain>
    </source>
</reference>
<dbReference type="SFLD" id="SFLDS00003">
    <property type="entry name" value="Haloacid_Dehalogenase"/>
    <property type="match status" value="1"/>
</dbReference>
<dbReference type="InterPro" id="IPR023198">
    <property type="entry name" value="PGP-like_dom2"/>
</dbReference>
<dbReference type="InterPro" id="IPR023214">
    <property type="entry name" value="HAD_sf"/>
</dbReference>
<dbReference type="InterPro" id="IPR036412">
    <property type="entry name" value="HAD-like_sf"/>
</dbReference>
<organism evidence="1 2">
    <name type="scientific">Leptothoe spongobia TAU-MAC 1115</name>
    <dbReference type="NCBI Taxonomy" id="1967444"/>
    <lineage>
        <taxon>Bacteria</taxon>
        <taxon>Bacillati</taxon>
        <taxon>Cyanobacteriota</taxon>
        <taxon>Cyanophyceae</taxon>
        <taxon>Nodosilineales</taxon>
        <taxon>Cymatolegaceae</taxon>
        <taxon>Leptothoe</taxon>
        <taxon>Leptothoe spongobia</taxon>
    </lineage>
</organism>
<dbReference type="Proteomes" id="UP000717364">
    <property type="component" value="Unassembled WGS sequence"/>
</dbReference>
<dbReference type="CDD" id="cd02603">
    <property type="entry name" value="HAD_sEH-N_like"/>
    <property type="match status" value="1"/>
</dbReference>
<gene>
    <name evidence="1" type="ORF">IXB50_09040</name>
</gene>
<dbReference type="PRINTS" id="PR00413">
    <property type="entry name" value="HADHALOGNASE"/>
</dbReference>
<dbReference type="SFLD" id="SFLDG01129">
    <property type="entry name" value="C1.5:_HAD__Beta-PGM__Phosphata"/>
    <property type="match status" value="1"/>
</dbReference>
<dbReference type="Gene3D" id="1.10.150.240">
    <property type="entry name" value="Putative phosphatase, domain 2"/>
    <property type="match status" value="1"/>
</dbReference>